<gene>
    <name evidence="7" type="ORF">D0435_14965</name>
</gene>
<keyword evidence="2" id="KW-1003">Cell membrane</keyword>
<feature type="transmembrane region" description="Helical" evidence="6">
    <location>
        <begin position="323"/>
        <end position="343"/>
    </location>
</feature>
<feature type="transmembrane region" description="Helical" evidence="6">
    <location>
        <begin position="200"/>
        <end position="222"/>
    </location>
</feature>
<keyword evidence="8" id="KW-1185">Reference proteome</keyword>
<keyword evidence="5 6" id="KW-0472">Membrane</keyword>
<dbReference type="GO" id="GO:0005886">
    <property type="term" value="C:plasma membrane"/>
    <property type="evidence" value="ECO:0007669"/>
    <property type="project" value="UniProtKB-SubCell"/>
</dbReference>
<evidence type="ECO:0000256" key="6">
    <source>
        <dbReference type="SAM" id="Phobius"/>
    </source>
</evidence>
<feature type="transmembrane region" description="Helical" evidence="6">
    <location>
        <begin position="76"/>
        <end position="96"/>
    </location>
</feature>
<feature type="transmembrane region" description="Helical" evidence="6">
    <location>
        <begin position="402"/>
        <end position="422"/>
    </location>
</feature>
<comment type="subcellular location">
    <subcellularLocation>
        <location evidence="1">Cell membrane</location>
        <topology evidence="1">Multi-pass membrane protein</topology>
    </subcellularLocation>
</comment>
<keyword evidence="3 6" id="KW-0812">Transmembrane</keyword>
<evidence type="ECO:0000256" key="2">
    <source>
        <dbReference type="ARBA" id="ARBA00022475"/>
    </source>
</evidence>
<dbReference type="Pfam" id="PF03606">
    <property type="entry name" value="DcuC"/>
    <property type="match status" value="1"/>
</dbReference>
<feature type="transmembrane region" description="Helical" evidence="6">
    <location>
        <begin position="431"/>
        <end position="450"/>
    </location>
</feature>
<evidence type="ECO:0000313" key="8">
    <source>
        <dbReference type="Proteomes" id="UP000446866"/>
    </source>
</evidence>
<keyword evidence="4 6" id="KW-1133">Transmembrane helix</keyword>
<dbReference type="PANTHER" id="PTHR43652">
    <property type="entry name" value="BASIC AMINO ACID ANTIPORTER YFCC-RELATED"/>
    <property type="match status" value="1"/>
</dbReference>
<dbReference type="EMBL" id="QXWK01000044">
    <property type="protein sequence ID" value="NBH62941.1"/>
    <property type="molecule type" value="Genomic_DNA"/>
</dbReference>
<dbReference type="RefSeq" id="WP_160203222.1">
    <property type="nucleotide sequence ID" value="NZ_QXWK01000044.1"/>
</dbReference>
<feature type="transmembrane region" description="Helical" evidence="6">
    <location>
        <begin position="363"/>
        <end position="382"/>
    </location>
</feature>
<evidence type="ECO:0000256" key="3">
    <source>
        <dbReference type="ARBA" id="ARBA00022692"/>
    </source>
</evidence>
<dbReference type="PANTHER" id="PTHR43652:SF6">
    <property type="entry name" value="ARGININE REPRESSOR"/>
    <property type="match status" value="1"/>
</dbReference>
<dbReference type="InterPro" id="IPR018385">
    <property type="entry name" value="C4_dicarb_anaerob_car-like"/>
</dbReference>
<comment type="caution">
    <text evidence="7">The sequence shown here is derived from an EMBL/GenBank/DDBJ whole genome shotgun (WGS) entry which is preliminary data.</text>
</comment>
<evidence type="ECO:0000256" key="5">
    <source>
        <dbReference type="ARBA" id="ARBA00023136"/>
    </source>
</evidence>
<evidence type="ECO:0000313" key="7">
    <source>
        <dbReference type="EMBL" id="NBH62941.1"/>
    </source>
</evidence>
<reference evidence="7 8" key="1">
    <citation type="submission" date="2018-08" db="EMBL/GenBank/DDBJ databases">
        <title>Murine metabolic-syndrome-specific gut microbial biobank.</title>
        <authorList>
            <person name="Liu C."/>
        </authorList>
    </citation>
    <scope>NUCLEOTIDE SEQUENCE [LARGE SCALE GENOMIC DNA]</scope>
    <source>
        <strain evidence="7 8">28</strain>
    </source>
</reference>
<feature type="transmembrane region" description="Helical" evidence="6">
    <location>
        <begin position="499"/>
        <end position="519"/>
    </location>
</feature>
<evidence type="ECO:0000256" key="1">
    <source>
        <dbReference type="ARBA" id="ARBA00004651"/>
    </source>
</evidence>
<accession>A0A845QPF4</accession>
<name>A0A845QPF4_9FIRM</name>
<feature type="transmembrane region" description="Helical" evidence="6">
    <location>
        <begin position="117"/>
        <end position="136"/>
    </location>
</feature>
<organism evidence="7 8">
    <name type="scientific">Anaerotruncus colihominis</name>
    <dbReference type="NCBI Taxonomy" id="169435"/>
    <lineage>
        <taxon>Bacteria</taxon>
        <taxon>Bacillati</taxon>
        <taxon>Bacillota</taxon>
        <taxon>Clostridia</taxon>
        <taxon>Eubacteriales</taxon>
        <taxon>Oscillospiraceae</taxon>
        <taxon>Anaerotruncus</taxon>
    </lineage>
</organism>
<proteinExistence type="predicted"/>
<feature type="transmembrane region" description="Helical" evidence="6">
    <location>
        <begin position="9"/>
        <end position="27"/>
    </location>
</feature>
<feature type="transmembrane region" description="Helical" evidence="6">
    <location>
        <begin position="456"/>
        <end position="474"/>
    </location>
</feature>
<sequence>MKKFKMPPALIIVMMFLFIVGILTWFVPTSVVVSDEAGNSEIIYNAAFDDEGNVIENAGTDPVGFWDFFLAPIKGFANAADVAMAILVSGGLLAVLNKSGAMDAGIGVLIRKFKGNTLIAILMIVFALMGTIYGSWEELPAFAIVIIPLFIRAGYDALTGIQVILIGAVCGNMADVVNPYAVGAAVAAIGNDELSLGSGILLRLVLLVVLLAIGIFSVTRYASMVKKDPNKSALSGIEGVNTQITSESSDAPASEEAVMTGRQKASLVAFGIVILACVLGYVPWDSIPVGNQTMFEYVNILQTKLSGTFLGNLVGTDNFTPFGWWYFDEFSVAWLLGAVAIGLINRMNLHDWVSTFIEGCKDLMGVVLVLSAARGISIFMGSKESGMSITFIHWIQSVLSGVPLWAFAIAAVLVYVCIALFLQSTSGVSGITMPIFGALAFALFAGTAAGSTGGQVILMSAFTCGVNFVCSWYPEATNMGIIEMAGVPYNVFLKQQLKISGPLLIAAAIIISAAPYIGLV</sequence>
<dbReference type="AlphaFoldDB" id="A0A845QPF4"/>
<dbReference type="Proteomes" id="UP000446866">
    <property type="component" value="Unassembled WGS sequence"/>
</dbReference>
<dbReference type="InterPro" id="IPR051679">
    <property type="entry name" value="DASS-Related_Transporters"/>
</dbReference>
<feature type="transmembrane region" description="Helical" evidence="6">
    <location>
        <begin position="265"/>
        <end position="284"/>
    </location>
</feature>
<evidence type="ECO:0000256" key="4">
    <source>
        <dbReference type="ARBA" id="ARBA00022989"/>
    </source>
</evidence>
<protein>
    <submittedName>
        <fullName evidence="7">YfcC family protein</fullName>
    </submittedName>
</protein>